<evidence type="ECO:0000259" key="7">
    <source>
        <dbReference type="Pfam" id="PF17917"/>
    </source>
</evidence>
<proteinExistence type="predicted"/>
<reference evidence="8" key="2">
    <citation type="journal article" date="2024" name="Plant">
        <title>Genomic evolution and insights into agronomic trait innovations of Sesamum species.</title>
        <authorList>
            <person name="Miao H."/>
            <person name="Wang L."/>
            <person name="Qu L."/>
            <person name="Liu H."/>
            <person name="Sun Y."/>
            <person name="Le M."/>
            <person name="Wang Q."/>
            <person name="Wei S."/>
            <person name="Zheng Y."/>
            <person name="Lin W."/>
            <person name="Duan Y."/>
            <person name="Cao H."/>
            <person name="Xiong S."/>
            <person name="Wang X."/>
            <person name="Wei L."/>
            <person name="Li C."/>
            <person name="Ma Q."/>
            <person name="Ju M."/>
            <person name="Zhao R."/>
            <person name="Li G."/>
            <person name="Mu C."/>
            <person name="Tian Q."/>
            <person name="Mei H."/>
            <person name="Zhang T."/>
            <person name="Gao T."/>
            <person name="Zhang H."/>
        </authorList>
    </citation>
    <scope>NUCLEOTIDE SEQUENCE</scope>
    <source>
        <strain evidence="8">KEN1</strain>
    </source>
</reference>
<dbReference type="GO" id="GO:0004519">
    <property type="term" value="F:endonuclease activity"/>
    <property type="evidence" value="ECO:0007669"/>
    <property type="project" value="UniProtKB-KW"/>
</dbReference>
<dbReference type="PANTHER" id="PTHR37984:SF5">
    <property type="entry name" value="PROTEIN NYNRIN-LIKE"/>
    <property type="match status" value="1"/>
</dbReference>
<evidence type="ECO:0000256" key="5">
    <source>
        <dbReference type="ARBA" id="ARBA00022801"/>
    </source>
</evidence>
<keyword evidence="1" id="KW-0808">Transferase</keyword>
<keyword evidence="3" id="KW-0540">Nuclease</keyword>
<evidence type="ECO:0000256" key="6">
    <source>
        <dbReference type="ARBA" id="ARBA00022918"/>
    </source>
</evidence>
<reference evidence="8" key="1">
    <citation type="submission" date="2020-06" db="EMBL/GenBank/DDBJ databases">
        <authorList>
            <person name="Li T."/>
            <person name="Hu X."/>
            <person name="Zhang T."/>
            <person name="Song X."/>
            <person name="Zhang H."/>
            <person name="Dai N."/>
            <person name="Sheng W."/>
            <person name="Hou X."/>
            <person name="Wei L."/>
        </authorList>
    </citation>
    <scope>NUCLEOTIDE SEQUENCE</scope>
    <source>
        <strain evidence="8">KEN1</strain>
        <tissue evidence="8">Leaf</tissue>
    </source>
</reference>
<evidence type="ECO:0000256" key="4">
    <source>
        <dbReference type="ARBA" id="ARBA00022759"/>
    </source>
</evidence>
<dbReference type="Pfam" id="PF17917">
    <property type="entry name" value="RT_RNaseH"/>
    <property type="match status" value="1"/>
</dbReference>
<protein>
    <recommendedName>
        <fullName evidence="7">Reverse transcriptase RNase H-like domain-containing protein</fullName>
    </recommendedName>
</protein>
<name>A0AAW2WPX9_9LAMI</name>
<evidence type="ECO:0000256" key="1">
    <source>
        <dbReference type="ARBA" id="ARBA00022679"/>
    </source>
</evidence>
<dbReference type="InterPro" id="IPR050951">
    <property type="entry name" value="Retrovirus_Pol_polyprotein"/>
</dbReference>
<dbReference type="GO" id="GO:0016787">
    <property type="term" value="F:hydrolase activity"/>
    <property type="evidence" value="ECO:0007669"/>
    <property type="project" value="UniProtKB-KW"/>
</dbReference>
<evidence type="ECO:0000313" key="8">
    <source>
        <dbReference type="EMBL" id="KAL0443844.1"/>
    </source>
</evidence>
<keyword evidence="2" id="KW-0548">Nucleotidyltransferase</keyword>
<organism evidence="8">
    <name type="scientific">Sesamum latifolium</name>
    <dbReference type="NCBI Taxonomy" id="2727402"/>
    <lineage>
        <taxon>Eukaryota</taxon>
        <taxon>Viridiplantae</taxon>
        <taxon>Streptophyta</taxon>
        <taxon>Embryophyta</taxon>
        <taxon>Tracheophyta</taxon>
        <taxon>Spermatophyta</taxon>
        <taxon>Magnoliopsida</taxon>
        <taxon>eudicotyledons</taxon>
        <taxon>Gunneridae</taxon>
        <taxon>Pentapetalae</taxon>
        <taxon>asterids</taxon>
        <taxon>lamiids</taxon>
        <taxon>Lamiales</taxon>
        <taxon>Pedaliaceae</taxon>
        <taxon>Sesamum</taxon>
    </lineage>
</organism>
<sequence>MYAITEAVRKLRQYLLKCRFDIYTDQKNLKGLLSQTVQTPAQQRWLTNLLGYDFTIHYTPGRDNKVADALSRHPSPPLFLLSAVSSTIPALFEKLRDYYANHLAGQSLVSRLTMNASSLLQYSARHSLMLFKGRLFIPDYHGLRHTLLQEFHVTVIGGHSGVQGTYSRLPPPSSGQRCCMISRNLLANVPLAMSPNTPPNGSRGLYSPCLFLAGFGKTSPWISSLTYLRPAARLSSGLWWTVCLSTPIS</sequence>
<dbReference type="SUPFAM" id="SSF56672">
    <property type="entry name" value="DNA/RNA polymerases"/>
    <property type="match status" value="1"/>
</dbReference>
<gene>
    <name evidence="8" type="ORF">Slati_2107100</name>
</gene>
<keyword evidence="4" id="KW-0255">Endonuclease</keyword>
<feature type="domain" description="Reverse transcriptase RNase H-like" evidence="7">
    <location>
        <begin position="1"/>
        <end position="52"/>
    </location>
</feature>
<dbReference type="GO" id="GO:0003964">
    <property type="term" value="F:RNA-directed DNA polymerase activity"/>
    <property type="evidence" value="ECO:0007669"/>
    <property type="project" value="UniProtKB-KW"/>
</dbReference>
<dbReference type="AlphaFoldDB" id="A0AAW2WPX9"/>
<evidence type="ECO:0000256" key="2">
    <source>
        <dbReference type="ARBA" id="ARBA00022695"/>
    </source>
</evidence>
<keyword evidence="5" id="KW-0378">Hydrolase</keyword>
<dbReference type="PANTHER" id="PTHR37984">
    <property type="entry name" value="PROTEIN CBG26694"/>
    <property type="match status" value="1"/>
</dbReference>
<keyword evidence="6" id="KW-0695">RNA-directed DNA polymerase</keyword>
<dbReference type="InterPro" id="IPR041373">
    <property type="entry name" value="RT_RNaseH"/>
</dbReference>
<accession>A0AAW2WPX9</accession>
<evidence type="ECO:0000256" key="3">
    <source>
        <dbReference type="ARBA" id="ARBA00022722"/>
    </source>
</evidence>
<dbReference type="CDD" id="cd09274">
    <property type="entry name" value="RNase_HI_RT_Ty3"/>
    <property type="match status" value="1"/>
</dbReference>
<dbReference type="EMBL" id="JACGWN010000007">
    <property type="protein sequence ID" value="KAL0443844.1"/>
    <property type="molecule type" value="Genomic_DNA"/>
</dbReference>
<dbReference type="InterPro" id="IPR043502">
    <property type="entry name" value="DNA/RNA_pol_sf"/>
</dbReference>
<comment type="caution">
    <text evidence="8">The sequence shown here is derived from an EMBL/GenBank/DDBJ whole genome shotgun (WGS) entry which is preliminary data.</text>
</comment>